<keyword evidence="3" id="KW-1185">Reference proteome</keyword>
<dbReference type="AlphaFoldDB" id="A0A9P6ZS82"/>
<comment type="caution">
    <text evidence="2">The sequence shown here is derived from an EMBL/GenBank/DDBJ whole genome shotgun (WGS) entry which is preliminary data.</text>
</comment>
<sequence>MDESSASSSSYVTQAGYSTVCKCGRSFTQLNAYANHQRTCKKRKKYLSNALAKAKEVWTARKRLCKKDERDEPAQSLPPTWHDLDTTTPSQALSIGSEQVFVDGMELNSGSRLDLAVAGAAGVKVDRDPLFPNMAESAALSSTPDPPPTSDTRSLLSRTLQFFLTLPNTFGLSHQYYGNKLLTHDPEEVITLENLTLTVGPSQSGS</sequence>
<evidence type="ECO:0000256" key="1">
    <source>
        <dbReference type="SAM" id="MobiDB-lite"/>
    </source>
</evidence>
<gene>
    <name evidence="2" type="ORF">EV702DRAFT_1046706</name>
</gene>
<evidence type="ECO:0000313" key="2">
    <source>
        <dbReference type="EMBL" id="KAG1775825.1"/>
    </source>
</evidence>
<proteinExistence type="predicted"/>
<dbReference type="OrthoDB" id="2648637at2759"/>
<evidence type="ECO:0008006" key="4">
    <source>
        <dbReference type="Google" id="ProtNLM"/>
    </source>
</evidence>
<dbReference type="EMBL" id="JABBWD010000031">
    <property type="protein sequence ID" value="KAG1775825.1"/>
    <property type="molecule type" value="Genomic_DNA"/>
</dbReference>
<dbReference type="Proteomes" id="UP000714275">
    <property type="component" value="Unassembled WGS sequence"/>
</dbReference>
<evidence type="ECO:0000313" key="3">
    <source>
        <dbReference type="Proteomes" id="UP000714275"/>
    </source>
</evidence>
<reference evidence="2" key="1">
    <citation type="journal article" date="2020" name="New Phytol.">
        <title>Comparative genomics reveals dynamic genome evolution in host specialist ectomycorrhizal fungi.</title>
        <authorList>
            <person name="Lofgren L.A."/>
            <person name="Nguyen N.H."/>
            <person name="Vilgalys R."/>
            <person name="Ruytinx J."/>
            <person name="Liao H.L."/>
            <person name="Branco S."/>
            <person name="Kuo A."/>
            <person name="LaButti K."/>
            <person name="Lipzen A."/>
            <person name="Andreopoulos W."/>
            <person name="Pangilinan J."/>
            <person name="Riley R."/>
            <person name="Hundley H."/>
            <person name="Na H."/>
            <person name="Barry K."/>
            <person name="Grigoriev I.V."/>
            <person name="Stajich J.E."/>
            <person name="Kennedy P.G."/>
        </authorList>
    </citation>
    <scope>NUCLEOTIDE SEQUENCE</scope>
    <source>
        <strain evidence="2">DOB743</strain>
    </source>
</reference>
<organism evidence="2 3">
    <name type="scientific">Suillus placidus</name>
    <dbReference type="NCBI Taxonomy" id="48579"/>
    <lineage>
        <taxon>Eukaryota</taxon>
        <taxon>Fungi</taxon>
        <taxon>Dikarya</taxon>
        <taxon>Basidiomycota</taxon>
        <taxon>Agaricomycotina</taxon>
        <taxon>Agaricomycetes</taxon>
        <taxon>Agaricomycetidae</taxon>
        <taxon>Boletales</taxon>
        <taxon>Suillineae</taxon>
        <taxon>Suillaceae</taxon>
        <taxon>Suillus</taxon>
    </lineage>
</organism>
<feature type="region of interest" description="Disordered" evidence="1">
    <location>
        <begin position="67"/>
        <end position="86"/>
    </location>
</feature>
<accession>A0A9P6ZS82</accession>
<name>A0A9P6ZS82_9AGAM</name>
<protein>
    <recommendedName>
        <fullName evidence="4">C2H2-type domain-containing protein</fullName>
    </recommendedName>
</protein>